<name>A0A919VPW5_9ACTN</name>
<dbReference type="RefSeq" id="WP_212998697.1">
    <property type="nucleotide sequence ID" value="NZ_BAAATW010000010.1"/>
</dbReference>
<dbReference type="EMBL" id="BOQP01000019">
    <property type="protein sequence ID" value="GIM74289.1"/>
    <property type="molecule type" value="Genomic_DNA"/>
</dbReference>
<organism evidence="1 2">
    <name type="scientific">Winogradskya consettensis</name>
    <dbReference type="NCBI Taxonomy" id="113560"/>
    <lineage>
        <taxon>Bacteria</taxon>
        <taxon>Bacillati</taxon>
        <taxon>Actinomycetota</taxon>
        <taxon>Actinomycetes</taxon>
        <taxon>Micromonosporales</taxon>
        <taxon>Micromonosporaceae</taxon>
        <taxon>Winogradskya</taxon>
    </lineage>
</organism>
<keyword evidence="2" id="KW-1185">Reference proteome</keyword>
<dbReference type="Proteomes" id="UP000680865">
    <property type="component" value="Unassembled WGS sequence"/>
</dbReference>
<gene>
    <name evidence="1" type="ORF">Aco04nite_39550</name>
</gene>
<evidence type="ECO:0000313" key="1">
    <source>
        <dbReference type="EMBL" id="GIM74289.1"/>
    </source>
</evidence>
<evidence type="ECO:0000313" key="2">
    <source>
        <dbReference type="Proteomes" id="UP000680865"/>
    </source>
</evidence>
<sequence>MHHSVYDMAGDDPRIAKFLRTTLTKLADGDDPLMREMARGVLDDPGRSDTGTR</sequence>
<accession>A0A919VPW5</accession>
<dbReference type="AlphaFoldDB" id="A0A919VPW5"/>
<proteinExistence type="predicted"/>
<protein>
    <submittedName>
        <fullName evidence="1">Uncharacterized protein</fullName>
    </submittedName>
</protein>
<comment type="caution">
    <text evidence="1">The sequence shown here is derived from an EMBL/GenBank/DDBJ whole genome shotgun (WGS) entry which is preliminary data.</text>
</comment>
<reference evidence="1" key="1">
    <citation type="submission" date="2021-03" db="EMBL/GenBank/DDBJ databases">
        <title>Whole genome shotgun sequence of Actinoplanes consettensis NBRC 14913.</title>
        <authorList>
            <person name="Komaki H."/>
            <person name="Tamura T."/>
        </authorList>
    </citation>
    <scope>NUCLEOTIDE SEQUENCE</scope>
    <source>
        <strain evidence="1">NBRC 14913</strain>
    </source>
</reference>